<accession>A0A0F9WHR2</accession>
<comment type="caution">
    <text evidence="1">The sequence shown here is derived from an EMBL/GenBank/DDBJ whole genome shotgun (WGS) entry which is preliminary data.</text>
</comment>
<name>A0A0F9WHR2_9ZZZZ</name>
<sequence>MRMRKVIFSKSSETVIHVDDIGNYSITGFESKDGTLKGVLVLIDNSVIGVTLVKGEPDTDHTMPGRHPYINGGVQIPAFIRELQNEFDFFVFQSMAEFFDWIAG</sequence>
<proteinExistence type="predicted"/>
<dbReference type="EMBL" id="LAZR01000158">
    <property type="protein sequence ID" value="KKN85471.1"/>
    <property type="molecule type" value="Genomic_DNA"/>
</dbReference>
<reference evidence="1" key="1">
    <citation type="journal article" date="2015" name="Nature">
        <title>Complex archaea that bridge the gap between prokaryotes and eukaryotes.</title>
        <authorList>
            <person name="Spang A."/>
            <person name="Saw J.H."/>
            <person name="Jorgensen S.L."/>
            <person name="Zaremba-Niedzwiedzka K."/>
            <person name="Martijn J."/>
            <person name="Lind A.E."/>
            <person name="van Eijk R."/>
            <person name="Schleper C."/>
            <person name="Guy L."/>
            <person name="Ettema T.J."/>
        </authorList>
    </citation>
    <scope>NUCLEOTIDE SEQUENCE</scope>
</reference>
<protein>
    <submittedName>
        <fullName evidence="1">Uncharacterized protein</fullName>
    </submittedName>
</protein>
<dbReference type="AlphaFoldDB" id="A0A0F9WHR2"/>
<gene>
    <name evidence="1" type="ORF">LCGC14_0277900</name>
</gene>
<evidence type="ECO:0000313" key="1">
    <source>
        <dbReference type="EMBL" id="KKN85471.1"/>
    </source>
</evidence>
<organism evidence="1">
    <name type="scientific">marine sediment metagenome</name>
    <dbReference type="NCBI Taxonomy" id="412755"/>
    <lineage>
        <taxon>unclassified sequences</taxon>
        <taxon>metagenomes</taxon>
        <taxon>ecological metagenomes</taxon>
    </lineage>
</organism>